<feature type="domain" description="Glucodextranase-like C-terminal" evidence="2">
    <location>
        <begin position="61"/>
        <end position="281"/>
    </location>
</feature>
<evidence type="ECO:0000256" key="1">
    <source>
        <dbReference type="SAM" id="MobiDB-lite"/>
    </source>
</evidence>
<protein>
    <recommendedName>
        <fullName evidence="2">Glucodextranase-like C-terminal domain-containing protein</fullName>
    </recommendedName>
</protein>
<evidence type="ECO:0000259" key="2">
    <source>
        <dbReference type="Pfam" id="PF09985"/>
    </source>
</evidence>
<dbReference type="Proteomes" id="UP001198163">
    <property type="component" value="Unassembled WGS sequence"/>
</dbReference>
<dbReference type="RefSeq" id="WP_230755864.1">
    <property type="nucleotide sequence ID" value="NZ_JAINWA010000003.1"/>
</dbReference>
<dbReference type="Pfam" id="PF09985">
    <property type="entry name" value="Glucodextran_C"/>
    <property type="match status" value="1"/>
</dbReference>
<proteinExistence type="predicted"/>
<dbReference type="SUPFAM" id="SSF49344">
    <property type="entry name" value="CBD9-like"/>
    <property type="match status" value="1"/>
</dbReference>
<dbReference type="Gene3D" id="2.60.40.1190">
    <property type="match status" value="1"/>
</dbReference>
<gene>
    <name evidence="3" type="ORF">K7J14_10255</name>
</gene>
<feature type="region of interest" description="Disordered" evidence="1">
    <location>
        <begin position="292"/>
        <end position="320"/>
    </location>
</feature>
<evidence type="ECO:0000313" key="3">
    <source>
        <dbReference type="EMBL" id="MCD1655080.1"/>
    </source>
</evidence>
<evidence type="ECO:0000313" key="4">
    <source>
        <dbReference type="Proteomes" id="UP001198163"/>
    </source>
</evidence>
<dbReference type="EMBL" id="JAINWA010000003">
    <property type="protein sequence ID" value="MCD1655080.1"/>
    <property type="molecule type" value="Genomic_DNA"/>
</dbReference>
<keyword evidence="4" id="KW-1185">Reference proteome</keyword>
<reference evidence="3" key="1">
    <citation type="submission" date="2021-08" db="EMBL/GenBank/DDBJ databases">
        <title>Comparative analyses of Brucepasteria parasyntrophica and Teretinema zuelzerae.</title>
        <authorList>
            <person name="Song Y."/>
            <person name="Brune A."/>
        </authorList>
    </citation>
    <scope>NUCLEOTIDE SEQUENCE</scope>
    <source>
        <strain evidence="3">DSM 1903</strain>
    </source>
</reference>
<sequence length="541" mass="57976">MKRNPAAGGASWYAVRMLMLASALCGATSFMMYSDIIARSLASVLSPEIDPSYTGGEIAHTFYDPAGDDSGYGGLVYPTHRDFRPGSLDLLRYTVHEPVWGARWQEESEYWQFVLSFASGPAAVRAVRVYIDVDGDASGLTEPRGSGSEGLAFDPSHPWDYAFALSGAEGVFFSADGEIEIPIRASALDGGKTLRIRIPLRDRRLHFLYAAAMTRHYVYVAAWSPWSRDSIMSAGAGAASDRIGGAASFFTPAVFDIASPTKALQEEMLSSFDEENFETARILPIAVSLSGNSGSAQAGGRSRKKDEASPGRSGSSARYDSETAELLRLASIEEERLQREKDRAEWISVKESFDAKSNDAEDLVALAGAAFRADFRAEAEAALDEAFSRGHDSSPAKAYKGALLALKGADAPPLAAVSIIADAYVYLDAAVETAETPAETLAARLCRGNVSLAIPEMVFGKRSQGASDFLAAAAAWRSIDSGNAEDIARCYLRAALCFSDSGKEEEAGTWFREASRLAHESEAAGTPLSAALRHELAVRGF</sequence>
<comment type="caution">
    <text evidence="3">The sequence shown here is derived from an EMBL/GenBank/DDBJ whole genome shotgun (WGS) entry which is preliminary data.</text>
</comment>
<name>A0AAE3EIV0_9SPIR</name>
<dbReference type="AlphaFoldDB" id="A0AAE3EIV0"/>
<dbReference type="InterPro" id="IPR019248">
    <property type="entry name" value="Glucodextran_C"/>
</dbReference>
<accession>A0AAE3EIV0</accession>
<organism evidence="3 4">
    <name type="scientific">Teretinema zuelzerae</name>
    <dbReference type="NCBI Taxonomy" id="156"/>
    <lineage>
        <taxon>Bacteria</taxon>
        <taxon>Pseudomonadati</taxon>
        <taxon>Spirochaetota</taxon>
        <taxon>Spirochaetia</taxon>
        <taxon>Spirochaetales</taxon>
        <taxon>Treponemataceae</taxon>
        <taxon>Teretinema</taxon>
    </lineage>
</organism>